<evidence type="ECO:0000313" key="3">
    <source>
        <dbReference type="EMBL" id="QGQ94742.1"/>
    </source>
</evidence>
<accession>A0A6B8RGT0</accession>
<dbReference type="EMBL" id="CP034235">
    <property type="protein sequence ID" value="QGQ94742.1"/>
    <property type="molecule type" value="Genomic_DNA"/>
</dbReference>
<evidence type="ECO:0000256" key="2">
    <source>
        <dbReference type="SAM" id="SignalP"/>
    </source>
</evidence>
<keyword evidence="2" id="KW-0732">Signal</keyword>
<sequence length="396" mass="42735">MLNKRNLLALTLVSAMSISLLSACGTKSESTSGASTDPASSPTAAASSDAPAKQEEFSFYFTGSANVKGLWDKITPMFEKAHPEVKVKLVYIPSGTGAQPTYDRLVAAKQAGKGSGDIDLYEDGLSSVTKGKKDDLWDTLPSASIANLAKVDQKRLESISNLAVPYRASAVVIAYNSDKVKTAPNTMDDVFTWIRQNPGKFAYNDPSTGGSGDSFVLTTIYKSMAADAIYNQDPSVEKEWDAGFALLKELGPLMYNKGIYPKKNQGTLDILASGEVDMIPAWSDMALDGISKGTLPASTKLKQLDPGMNGGPTYLMVPKLSEKKEAVYKFLDFVLTPEAQTVIINEMHGFPGIELSNMPQEIQDQFTGVSGGFRSFDIGDLDKDMLKRWQSEVAAQ</sequence>
<dbReference type="AlphaFoldDB" id="A0A6B8RGT0"/>
<reference evidence="4" key="1">
    <citation type="submission" date="2018-11" db="EMBL/GenBank/DDBJ databases">
        <title>Complete genome sequence of Paenibacillus sp. ML311-T8.</title>
        <authorList>
            <person name="Nam Y.-D."/>
            <person name="Kang J."/>
            <person name="Chung W.-H."/>
            <person name="Park Y.S."/>
        </authorList>
    </citation>
    <scope>NUCLEOTIDE SEQUENCE [LARGE SCALE GENOMIC DNA]</scope>
    <source>
        <strain evidence="4">ML311-T8</strain>
    </source>
</reference>
<evidence type="ECO:0000256" key="1">
    <source>
        <dbReference type="SAM" id="MobiDB-lite"/>
    </source>
</evidence>
<organism evidence="3 4">
    <name type="scientific">Paenibacillus psychroresistens</name>
    <dbReference type="NCBI Taxonomy" id="1778678"/>
    <lineage>
        <taxon>Bacteria</taxon>
        <taxon>Bacillati</taxon>
        <taxon>Bacillota</taxon>
        <taxon>Bacilli</taxon>
        <taxon>Bacillales</taxon>
        <taxon>Paenibacillaceae</taxon>
        <taxon>Paenibacillus</taxon>
    </lineage>
</organism>
<keyword evidence="4" id="KW-1185">Reference proteome</keyword>
<feature type="region of interest" description="Disordered" evidence="1">
    <location>
        <begin position="29"/>
        <end position="50"/>
    </location>
</feature>
<feature type="compositionally biased region" description="Low complexity" evidence="1">
    <location>
        <begin position="30"/>
        <end position="50"/>
    </location>
</feature>
<proteinExistence type="predicted"/>
<dbReference type="KEGG" id="ppsc:EHS13_07530"/>
<dbReference type="SUPFAM" id="SSF53850">
    <property type="entry name" value="Periplasmic binding protein-like II"/>
    <property type="match status" value="1"/>
</dbReference>
<protein>
    <submittedName>
        <fullName evidence="3">Extracellular solute-binding protein</fullName>
    </submittedName>
</protein>
<name>A0A6B8RGT0_9BACL</name>
<dbReference type="Gene3D" id="3.40.190.10">
    <property type="entry name" value="Periplasmic binding protein-like II"/>
    <property type="match status" value="2"/>
</dbReference>
<feature type="signal peptide" evidence="2">
    <location>
        <begin position="1"/>
        <end position="22"/>
    </location>
</feature>
<gene>
    <name evidence="3" type="ORF">EHS13_07530</name>
</gene>
<dbReference type="OrthoDB" id="3239593at2"/>
<dbReference type="RefSeq" id="WP_155699748.1">
    <property type="nucleotide sequence ID" value="NZ_CP034235.1"/>
</dbReference>
<evidence type="ECO:0000313" key="4">
    <source>
        <dbReference type="Proteomes" id="UP000426246"/>
    </source>
</evidence>
<dbReference type="PANTHER" id="PTHR42779">
    <property type="entry name" value="PROTEIN YNJB"/>
    <property type="match status" value="1"/>
</dbReference>
<feature type="chain" id="PRO_5038568279" evidence="2">
    <location>
        <begin position="23"/>
        <end position="396"/>
    </location>
</feature>
<dbReference type="Pfam" id="PF01547">
    <property type="entry name" value="SBP_bac_1"/>
    <property type="match status" value="1"/>
</dbReference>
<dbReference type="PANTHER" id="PTHR42779:SF1">
    <property type="entry name" value="PROTEIN YNJB"/>
    <property type="match status" value="1"/>
</dbReference>
<dbReference type="InterPro" id="IPR006059">
    <property type="entry name" value="SBP"/>
</dbReference>
<dbReference type="Proteomes" id="UP000426246">
    <property type="component" value="Chromosome"/>
</dbReference>
<dbReference type="PROSITE" id="PS51257">
    <property type="entry name" value="PROKAR_LIPOPROTEIN"/>
    <property type="match status" value="1"/>
</dbReference>